<reference evidence="6 7" key="1">
    <citation type="submission" date="2015-02" db="EMBL/GenBank/DDBJ databases">
        <title>Whole genome shotgun sequencing of cultured foodborne pathogen.</title>
        <authorList>
            <person name="Timme R."/>
            <person name="Allard M.W."/>
            <person name="Strain E."/>
            <person name="Evans P.S."/>
            <person name="Brown E."/>
        </authorList>
    </citation>
    <scope>NUCLEOTIDE SEQUENCE [LARGE SCALE GENOMIC DNA]</scope>
    <source>
        <strain evidence="6 7">GCSL-TSO-24</strain>
    </source>
</reference>
<evidence type="ECO:0000256" key="1">
    <source>
        <dbReference type="ARBA" id="ARBA00022723"/>
    </source>
</evidence>
<evidence type="ECO:0000256" key="4">
    <source>
        <dbReference type="PROSITE-ProRule" id="PRU00510"/>
    </source>
</evidence>
<dbReference type="InterPro" id="IPR000962">
    <property type="entry name" value="Znf_DskA_TraR"/>
</dbReference>
<evidence type="ECO:0000313" key="7">
    <source>
        <dbReference type="Proteomes" id="UP000032582"/>
    </source>
</evidence>
<evidence type="ECO:0000256" key="2">
    <source>
        <dbReference type="ARBA" id="ARBA00022771"/>
    </source>
</evidence>
<feature type="domain" description="Zinc finger DksA/TraR C4-type" evidence="5">
    <location>
        <begin position="38"/>
        <end position="68"/>
    </location>
</feature>
<protein>
    <submittedName>
        <fullName evidence="6">Zinc-finger containing protein</fullName>
    </submittedName>
</protein>
<organism evidence="6 7">
    <name type="scientific">Morganella morganii</name>
    <name type="common">Proteus morganii</name>
    <dbReference type="NCBI Taxonomy" id="582"/>
    <lineage>
        <taxon>Bacteria</taxon>
        <taxon>Pseudomonadati</taxon>
        <taxon>Pseudomonadota</taxon>
        <taxon>Gammaproteobacteria</taxon>
        <taxon>Enterobacterales</taxon>
        <taxon>Morganellaceae</taxon>
        <taxon>Morganella</taxon>
    </lineage>
</organism>
<dbReference type="GO" id="GO:0008270">
    <property type="term" value="F:zinc ion binding"/>
    <property type="evidence" value="ECO:0007669"/>
    <property type="project" value="UniProtKB-KW"/>
</dbReference>
<dbReference type="EMBL" id="JZSH01000157">
    <property type="protein sequence ID" value="KJF77352.1"/>
    <property type="molecule type" value="Genomic_DNA"/>
</dbReference>
<keyword evidence="3" id="KW-0862">Zinc</keyword>
<dbReference type="PROSITE" id="PS01102">
    <property type="entry name" value="ZF_DKSA_1"/>
    <property type="match status" value="1"/>
</dbReference>
<keyword evidence="1" id="KW-0479">Metal-binding</keyword>
<dbReference type="AlphaFoldDB" id="A0A0D8L684"/>
<evidence type="ECO:0000256" key="3">
    <source>
        <dbReference type="ARBA" id="ARBA00022833"/>
    </source>
</evidence>
<dbReference type="Proteomes" id="UP000032582">
    <property type="component" value="Unassembled WGS sequence"/>
</dbReference>
<name>A0A0D8L684_MORMO</name>
<dbReference type="Gene3D" id="1.20.120.910">
    <property type="entry name" value="DksA, coiled-coil domain"/>
    <property type="match status" value="1"/>
</dbReference>
<sequence length="88" mass="9534">MASGWASDSAVQEQIDATLDDAVARVRSQLTTGESALFCEECGEPIPQARRDAIPGVQLCVNCQAEEDKKQAAFSGYNRRGSKDSQLR</sequence>
<keyword evidence="2 6" id="KW-0863">Zinc-finger</keyword>
<feature type="zinc finger region" description="dksA C4-type" evidence="4">
    <location>
        <begin position="39"/>
        <end position="63"/>
    </location>
</feature>
<dbReference type="PRINTS" id="PR00618">
    <property type="entry name" value="DKSAZNFINGER"/>
</dbReference>
<dbReference type="PANTHER" id="PTHR38777:SF1">
    <property type="entry name" value="DNAK SUPPRESSOR PROTEIN"/>
    <property type="match status" value="1"/>
</dbReference>
<evidence type="ECO:0000313" key="6">
    <source>
        <dbReference type="EMBL" id="KJF77352.1"/>
    </source>
</evidence>
<dbReference type="SUPFAM" id="SSF57716">
    <property type="entry name" value="Glucocorticoid receptor-like (DNA-binding domain)"/>
    <property type="match status" value="1"/>
</dbReference>
<proteinExistence type="predicted"/>
<dbReference type="InterPro" id="IPR020460">
    <property type="entry name" value="Znf_C4-type_bac"/>
</dbReference>
<dbReference type="InterPro" id="IPR020458">
    <property type="entry name" value="Znf_DskA_TraR_CS"/>
</dbReference>
<accession>A0A0D8L684</accession>
<evidence type="ECO:0000259" key="5">
    <source>
        <dbReference type="Pfam" id="PF01258"/>
    </source>
</evidence>
<dbReference type="InterPro" id="IPR012783">
    <property type="entry name" value="Znf_C4_TraR"/>
</dbReference>
<dbReference type="PATRIC" id="fig|582.24.peg.4183"/>
<dbReference type="GO" id="GO:1900378">
    <property type="term" value="P:positive regulation of secondary metabolite biosynthetic process"/>
    <property type="evidence" value="ECO:0007669"/>
    <property type="project" value="TreeGrafter"/>
</dbReference>
<dbReference type="PROSITE" id="PS51128">
    <property type="entry name" value="ZF_DKSA_2"/>
    <property type="match status" value="1"/>
</dbReference>
<dbReference type="NCBIfam" id="NF008243">
    <property type="entry name" value="PRK11019.1"/>
    <property type="match status" value="1"/>
</dbReference>
<dbReference type="Pfam" id="PF01258">
    <property type="entry name" value="zf-dskA_traR"/>
    <property type="match status" value="1"/>
</dbReference>
<dbReference type="NCBIfam" id="TIGR02419">
    <property type="entry name" value="C4_traR_proteo"/>
    <property type="match status" value="1"/>
</dbReference>
<gene>
    <name evidence="6" type="ORF">UA45_13235</name>
</gene>
<comment type="caution">
    <text evidence="6">The sequence shown here is derived from an EMBL/GenBank/DDBJ whole genome shotgun (WGS) entry which is preliminary data.</text>
</comment>
<dbReference type="PANTHER" id="PTHR38777">
    <property type="entry name" value="FELS-2 PROPHAGE PROTEIN"/>
    <property type="match status" value="1"/>
</dbReference>